<dbReference type="PANTHER" id="PTHR46444:SF3">
    <property type="entry name" value="DCD (DEVELOPMENT AND CELL DEATH) DOMAIN PROTEIN"/>
    <property type="match status" value="1"/>
</dbReference>
<proteinExistence type="predicted"/>
<evidence type="ECO:0000256" key="1">
    <source>
        <dbReference type="SAM" id="MobiDB-lite"/>
    </source>
</evidence>
<keyword evidence="4" id="KW-1185">Reference proteome</keyword>
<organism evidence="3 4">
    <name type="scientific">Gossypium gossypioides</name>
    <name type="common">Mexican cotton</name>
    <name type="synonym">Selera gossypioides</name>
    <dbReference type="NCBI Taxonomy" id="34282"/>
    <lineage>
        <taxon>Eukaryota</taxon>
        <taxon>Viridiplantae</taxon>
        <taxon>Streptophyta</taxon>
        <taxon>Embryophyta</taxon>
        <taxon>Tracheophyta</taxon>
        <taxon>Spermatophyta</taxon>
        <taxon>Magnoliopsida</taxon>
        <taxon>eudicotyledons</taxon>
        <taxon>Gunneridae</taxon>
        <taxon>Pentapetalae</taxon>
        <taxon>rosids</taxon>
        <taxon>malvids</taxon>
        <taxon>Malvales</taxon>
        <taxon>Malvaceae</taxon>
        <taxon>Malvoideae</taxon>
        <taxon>Gossypium</taxon>
    </lineage>
</organism>
<dbReference type="EMBL" id="JABEZY010000013">
    <property type="protein sequence ID" value="MBA0752354.1"/>
    <property type="molecule type" value="Genomic_DNA"/>
</dbReference>
<name>A0A7J9CVI9_GOSGO</name>
<feature type="region of interest" description="Disordered" evidence="1">
    <location>
        <begin position="140"/>
        <end position="274"/>
    </location>
</feature>
<dbReference type="SMART" id="SM00767">
    <property type="entry name" value="DCD"/>
    <property type="match status" value="1"/>
</dbReference>
<feature type="compositionally biased region" description="Basic and acidic residues" evidence="1">
    <location>
        <begin position="260"/>
        <end position="274"/>
    </location>
</feature>
<gene>
    <name evidence="3" type="ORF">Gogos_001197</name>
</gene>
<evidence type="ECO:0000313" key="3">
    <source>
        <dbReference type="EMBL" id="MBA0752354.1"/>
    </source>
</evidence>
<dbReference type="AlphaFoldDB" id="A0A7J9CVI9"/>
<feature type="region of interest" description="Disordered" evidence="1">
    <location>
        <begin position="427"/>
        <end position="455"/>
    </location>
</feature>
<accession>A0A7J9CVI9</accession>
<feature type="compositionally biased region" description="Basic and acidic residues" evidence="1">
    <location>
        <begin position="202"/>
        <end position="219"/>
    </location>
</feature>
<sequence length="682" mass="77832">MSLCEHKILRHSECGISRRLESENIIAAARFIFKTVGNFVFQDGGNLYMDSTFEYVTLLWAFLPGLEFYLLAGSFDQSFVVQLTMEQENNKNEADTMAEDLAKSESSEKKSPNLLKAKSDIAKSVAKNFLKTRKANVTSEVLRKRPKMKSMSISEGNKAAENNVKKLDPVEKDQQKDATTSTEYVEKSQQIQKNEENTCASDSKEKITKSNDDPKKQRNGEGPGLSNKDKKNEEKREGKKKRKRNENKERHRNPVNNNMNDEKREGKGKKQEIKKKEKIDGLIFMCNARTKPDCFRYRVMGVSAGKKDLVLGIRPGLKLFLYDYDVRLLYGIYRATSSGGMKLEPKAFGGAFPAQVRFSVHSDCFPLAENIFKKAIKENYDEKNKFKTELTARQVRKLTELFRPVPAHSTAPPFHSPSRAAARIIEHPEKREAHDRPREARPSSHREASVRDPYANISARNYAGFPHERNQRVAYGEVASNKREDGHRDLYLSEKEYRTYGLLGERRNLTPQHHIAPTLTSYLGDYREPPLRQPDTAYRESVPLQRDVVRSDPLRLTEREYRTYDLGATREMQPTVSAATANTSGAGASILDSYIADPYYGRYSGDPLVDAYLSRPREAHLIETDHLRRIESNQAERLYSQYPSDILVDHNRMQRHRDVNPASASTSVSSRYSFGGASLPYR</sequence>
<feature type="compositionally biased region" description="Basic and acidic residues" evidence="1">
    <location>
        <begin position="163"/>
        <end position="176"/>
    </location>
</feature>
<comment type="caution">
    <text evidence="3">The sequence shown here is derived from an EMBL/GenBank/DDBJ whole genome shotgun (WGS) entry which is preliminary data.</text>
</comment>
<reference evidence="3 4" key="1">
    <citation type="journal article" date="2019" name="Genome Biol. Evol.">
        <title>Insights into the evolution of the New World diploid cottons (Gossypium, subgenus Houzingenia) based on genome sequencing.</title>
        <authorList>
            <person name="Grover C.E."/>
            <person name="Arick M.A. 2nd"/>
            <person name="Thrash A."/>
            <person name="Conover J.L."/>
            <person name="Sanders W.S."/>
            <person name="Peterson D.G."/>
            <person name="Frelichowski J.E."/>
            <person name="Scheffler J.A."/>
            <person name="Scheffler B.E."/>
            <person name="Wendel J.F."/>
        </authorList>
    </citation>
    <scope>NUCLEOTIDE SEQUENCE [LARGE SCALE GENOMIC DNA]</scope>
    <source>
        <strain evidence="3">5</strain>
        <tissue evidence="3">Leaf</tissue>
    </source>
</reference>
<dbReference type="Proteomes" id="UP000593579">
    <property type="component" value="Unassembled WGS sequence"/>
</dbReference>
<feature type="compositionally biased region" description="Basic and acidic residues" evidence="1">
    <location>
        <begin position="427"/>
        <end position="450"/>
    </location>
</feature>
<dbReference type="PANTHER" id="PTHR46444">
    <property type="entry name" value="DCD (DEVELOPMENT AND CELL DEATH) DOMAIN PROTEIN-RELATED"/>
    <property type="match status" value="1"/>
</dbReference>
<dbReference type="InterPro" id="IPR013989">
    <property type="entry name" value="Dev_and_cell_death_domain"/>
</dbReference>
<dbReference type="Pfam" id="PF10539">
    <property type="entry name" value="Dev_Cell_Death"/>
    <property type="match status" value="1"/>
</dbReference>
<feature type="region of interest" description="Disordered" evidence="1">
    <location>
        <begin position="90"/>
        <end position="114"/>
    </location>
</feature>
<feature type="domain" description="DCD" evidence="2">
    <location>
        <begin position="277"/>
        <end position="404"/>
    </location>
</feature>
<evidence type="ECO:0000313" key="4">
    <source>
        <dbReference type="Proteomes" id="UP000593579"/>
    </source>
</evidence>
<evidence type="ECO:0000259" key="2">
    <source>
        <dbReference type="PROSITE" id="PS51222"/>
    </source>
</evidence>
<dbReference type="OrthoDB" id="1920894at2759"/>
<feature type="compositionally biased region" description="Polar residues" evidence="1">
    <location>
        <begin position="177"/>
        <end position="201"/>
    </location>
</feature>
<dbReference type="PROSITE" id="PS51222">
    <property type="entry name" value="DCD"/>
    <property type="match status" value="1"/>
</dbReference>
<feature type="compositionally biased region" description="Basic residues" evidence="1">
    <location>
        <begin position="238"/>
        <end position="253"/>
    </location>
</feature>
<feature type="compositionally biased region" description="Basic and acidic residues" evidence="1">
    <location>
        <begin position="227"/>
        <end position="237"/>
    </location>
</feature>
<protein>
    <recommendedName>
        <fullName evidence="2">DCD domain-containing protein</fullName>
    </recommendedName>
</protein>